<evidence type="ECO:0000256" key="2">
    <source>
        <dbReference type="ARBA" id="ARBA00022487"/>
    </source>
</evidence>
<accession>A0A379FKV1</accession>
<feature type="active site" description="Charge relay system" evidence="4">
    <location>
        <position position="155"/>
    </location>
</feature>
<dbReference type="NCBIfam" id="NF008218">
    <property type="entry name" value="PRK10985.1"/>
    <property type="match status" value="1"/>
</dbReference>
<evidence type="ECO:0000256" key="3">
    <source>
        <dbReference type="ARBA" id="ARBA00022801"/>
    </source>
</evidence>
<sequence length="342" mass="39052">MLCDSQESPLNKNKAMSENFRPISWAKNPHLQTLLPRIFRRTPKIKPIWQRLELPDGDFIDLAWSEKPELAAHKPRLVIFHGLEGNFKSPYAHGMLETAQKHGWLGVIMHFRGCSGEPNRQQRIYHSGETSDARYFLRWLKQTYGDAPTAAVGYSLGGNMLACYLAESGQNADVDAGVVVSAPLMLEACSLRMEKGISQFYQRYLLNGLKRNATRKLVRYPGSLPLNLLQLKQLKRIREFDDVITARIHGFDDATDYYQKCSALPKLAYITKPTLIIHAKDDPFMAPEVVPDLSFLPHNVEYQMTEHGGHVGFVSGTLRKPQMWLESRIPQWLTPYLDKEIM</sequence>
<organism evidence="6 7">
    <name type="scientific">Providencia rettgeri</name>
    <dbReference type="NCBI Taxonomy" id="587"/>
    <lineage>
        <taxon>Bacteria</taxon>
        <taxon>Pseudomonadati</taxon>
        <taxon>Pseudomonadota</taxon>
        <taxon>Gammaproteobacteria</taxon>
        <taxon>Enterobacterales</taxon>
        <taxon>Morganellaceae</taxon>
        <taxon>Providencia</taxon>
    </lineage>
</organism>
<comment type="similarity">
    <text evidence="1">Belongs to the AB hydrolase superfamily. AB hydrolase 4 family.</text>
</comment>
<dbReference type="Pfam" id="PF00561">
    <property type="entry name" value="Abhydrolase_1"/>
    <property type="match status" value="1"/>
</dbReference>
<feature type="active site" description="Charge relay system" evidence="4">
    <location>
        <position position="310"/>
    </location>
</feature>
<dbReference type="InterPro" id="IPR029058">
    <property type="entry name" value="AB_hydrolase_fold"/>
</dbReference>
<evidence type="ECO:0000313" key="7">
    <source>
        <dbReference type="Proteomes" id="UP000254208"/>
    </source>
</evidence>
<dbReference type="PROSITE" id="PS01133">
    <property type="entry name" value="UPF0017"/>
    <property type="match status" value="1"/>
</dbReference>
<gene>
    <name evidence="6" type="ORF">NCTC11801_00330</name>
</gene>
<dbReference type="InterPro" id="IPR050960">
    <property type="entry name" value="AB_hydrolase_4_sf"/>
</dbReference>
<evidence type="ECO:0000256" key="1">
    <source>
        <dbReference type="ARBA" id="ARBA00010884"/>
    </source>
</evidence>
<dbReference type="InterPro" id="IPR012020">
    <property type="entry name" value="ABHD4"/>
</dbReference>
<protein>
    <submittedName>
        <fullName evidence="6">Putative hydrolase</fullName>
    </submittedName>
</protein>
<dbReference type="PANTHER" id="PTHR10794">
    <property type="entry name" value="ABHYDROLASE DOMAIN-CONTAINING PROTEIN"/>
    <property type="match status" value="1"/>
</dbReference>
<name>A0A379FKV1_PRORE</name>
<dbReference type="GO" id="GO:0034338">
    <property type="term" value="F:short-chain carboxylesterase activity"/>
    <property type="evidence" value="ECO:0007669"/>
    <property type="project" value="TreeGrafter"/>
</dbReference>
<dbReference type="EMBL" id="UGTZ01000001">
    <property type="protein sequence ID" value="SUC29434.1"/>
    <property type="molecule type" value="Genomic_DNA"/>
</dbReference>
<dbReference type="Gene3D" id="3.40.50.1820">
    <property type="entry name" value="alpha/beta hydrolase"/>
    <property type="match status" value="1"/>
</dbReference>
<feature type="active site" description="Charge relay system" evidence="4">
    <location>
        <position position="282"/>
    </location>
</feature>
<dbReference type="PIRSF" id="PIRSF005211">
    <property type="entry name" value="Ab_hydro_YheT"/>
    <property type="match status" value="1"/>
</dbReference>
<dbReference type="GO" id="GO:0047372">
    <property type="term" value="F:monoacylglycerol lipase activity"/>
    <property type="evidence" value="ECO:0007669"/>
    <property type="project" value="TreeGrafter"/>
</dbReference>
<reference evidence="6 7" key="1">
    <citation type="submission" date="2018-06" db="EMBL/GenBank/DDBJ databases">
        <authorList>
            <consortium name="Pathogen Informatics"/>
            <person name="Doyle S."/>
        </authorList>
    </citation>
    <scope>NUCLEOTIDE SEQUENCE [LARGE SCALE GENOMIC DNA]</scope>
    <source>
        <strain evidence="6 7">NCTC11801</strain>
    </source>
</reference>
<dbReference type="InterPro" id="IPR000952">
    <property type="entry name" value="AB_hydrolase_4_CS"/>
</dbReference>
<proteinExistence type="inferred from homology"/>
<evidence type="ECO:0000313" key="6">
    <source>
        <dbReference type="EMBL" id="SUC29434.1"/>
    </source>
</evidence>
<dbReference type="AlphaFoldDB" id="A0A379FKV1"/>
<evidence type="ECO:0000259" key="5">
    <source>
        <dbReference type="Pfam" id="PF00561"/>
    </source>
</evidence>
<feature type="domain" description="AB hydrolase-1" evidence="5">
    <location>
        <begin position="75"/>
        <end position="315"/>
    </location>
</feature>
<evidence type="ECO:0000256" key="4">
    <source>
        <dbReference type="PIRSR" id="PIRSR005211-1"/>
    </source>
</evidence>
<dbReference type="Proteomes" id="UP000254208">
    <property type="component" value="Unassembled WGS sequence"/>
</dbReference>
<keyword evidence="2" id="KW-0719">Serine esterase</keyword>
<dbReference type="SUPFAM" id="SSF53474">
    <property type="entry name" value="alpha/beta-Hydrolases"/>
    <property type="match status" value="1"/>
</dbReference>
<dbReference type="FunFam" id="3.40.50.1820:FF:000080">
    <property type="entry name" value="Alpha/beta hydrolase"/>
    <property type="match status" value="1"/>
</dbReference>
<dbReference type="PANTHER" id="PTHR10794:SF94">
    <property type="entry name" value="ESTERASE YHET-RELATED"/>
    <property type="match status" value="1"/>
</dbReference>
<dbReference type="InterPro" id="IPR000073">
    <property type="entry name" value="AB_hydrolase_1"/>
</dbReference>
<keyword evidence="3 6" id="KW-0378">Hydrolase</keyword>